<comment type="caution">
    <text evidence="2">The sequence shown here is derived from an EMBL/GenBank/DDBJ whole genome shotgun (WGS) entry which is preliminary data.</text>
</comment>
<dbReference type="EMBL" id="JALJOU010000082">
    <property type="protein sequence ID" value="KAK9822869.1"/>
    <property type="molecule type" value="Genomic_DNA"/>
</dbReference>
<feature type="compositionally biased region" description="Low complexity" evidence="1">
    <location>
        <begin position="244"/>
        <end position="265"/>
    </location>
</feature>
<reference evidence="2 3" key="1">
    <citation type="journal article" date="2024" name="Nat. Commun.">
        <title>Phylogenomics reveals the evolutionary origins of lichenization in chlorophyte algae.</title>
        <authorList>
            <person name="Puginier C."/>
            <person name="Libourel C."/>
            <person name="Otte J."/>
            <person name="Skaloud P."/>
            <person name="Haon M."/>
            <person name="Grisel S."/>
            <person name="Petersen M."/>
            <person name="Berrin J.G."/>
            <person name="Delaux P.M."/>
            <person name="Dal Grande F."/>
            <person name="Keller J."/>
        </authorList>
    </citation>
    <scope>NUCLEOTIDE SEQUENCE [LARGE SCALE GENOMIC DNA]</scope>
    <source>
        <strain evidence="2 3">SAG 245.80</strain>
    </source>
</reference>
<feature type="compositionally biased region" description="Gly residues" evidence="1">
    <location>
        <begin position="213"/>
        <end position="225"/>
    </location>
</feature>
<name>A0AAW1QN84_9CHLO</name>
<evidence type="ECO:0000256" key="1">
    <source>
        <dbReference type="SAM" id="MobiDB-lite"/>
    </source>
</evidence>
<evidence type="ECO:0000313" key="3">
    <source>
        <dbReference type="Proteomes" id="UP001445335"/>
    </source>
</evidence>
<feature type="region of interest" description="Disordered" evidence="1">
    <location>
        <begin position="213"/>
        <end position="265"/>
    </location>
</feature>
<feature type="compositionally biased region" description="Low complexity" evidence="1">
    <location>
        <begin position="174"/>
        <end position="183"/>
    </location>
</feature>
<feature type="region of interest" description="Disordered" evidence="1">
    <location>
        <begin position="145"/>
        <end position="183"/>
    </location>
</feature>
<feature type="compositionally biased region" description="Polar residues" evidence="1">
    <location>
        <begin position="151"/>
        <end position="162"/>
    </location>
</feature>
<sequence length="265" mass="27033">MRTVVREPDPHYAIYAPSFGTETTDLANSLATSVPGAGAARKRAALGPHAGAPAKLPAEFTTSPASEHAQRRVFYLRAYATPRAPPALLVERPTVGGLRLRADDPYYQGCQLSREDRADGSDASSVASCSWGQCLCTRLFCESSSEDMSRGTGSLQRSSSTVAGRREASVESGPSATSSCSPAMAAPAARDPLAEWFVGHFASLDTRELLEAGGSGAGASSGGWSGSSAPSPPLMRTATGSVGGPAAAARARAAARADGAATGSQ</sequence>
<proteinExistence type="predicted"/>
<dbReference type="Proteomes" id="UP001445335">
    <property type="component" value="Unassembled WGS sequence"/>
</dbReference>
<protein>
    <submittedName>
        <fullName evidence="2">Uncharacterized protein</fullName>
    </submittedName>
</protein>
<dbReference type="AlphaFoldDB" id="A0AAW1QN84"/>
<keyword evidence="3" id="KW-1185">Reference proteome</keyword>
<accession>A0AAW1QN84</accession>
<evidence type="ECO:0000313" key="2">
    <source>
        <dbReference type="EMBL" id="KAK9822869.1"/>
    </source>
</evidence>
<organism evidence="2 3">
    <name type="scientific">Elliptochloris bilobata</name>
    <dbReference type="NCBI Taxonomy" id="381761"/>
    <lineage>
        <taxon>Eukaryota</taxon>
        <taxon>Viridiplantae</taxon>
        <taxon>Chlorophyta</taxon>
        <taxon>core chlorophytes</taxon>
        <taxon>Trebouxiophyceae</taxon>
        <taxon>Trebouxiophyceae incertae sedis</taxon>
        <taxon>Elliptochloris clade</taxon>
        <taxon>Elliptochloris</taxon>
    </lineage>
</organism>
<gene>
    <name evidence="2" type="ORF">WJX81_007095</name>
</gene>